<dbReference type="Gene3D" id="1.10.472.10">
    <property type="entry name" value="Cyclin-like"/>
    <property type="match status" value="2"/>
</dbReference>
<evidence type="ECO:0000259" key="5">
    <source>
        <dbReference type="Pfam" id="PF00134"/>
    </source>
</evidence>
<keyword evidence="2" id="KW-0131">Cell cycle</keyword>
<dbReference type="Proteomes" id="UP001642360">
    <property type="component" value="Unassembled WGS sequence"/>
</dbReference>
<keyword evidence="1" id="KW-0132">Cell division</keyword>
<proteinExistence type="predicted"/>
<feature type="region of interest" description="Disordered" evidence="3">
    <location>
        <begin position="261"/>
        <end position="288"/>
    </location>
</feature>
<protein>
    <recommendedName>
        <fullName evidence="5">Cyclin N-terminal domain-containing protein</fullName>
    </recommendedName>
</protein>
<keyword evidence="7" id="KW-1185">Reference proteome</keyword>
<feature type="transmembrane region" description="Helical" evidence="4">
    <location>
        <begin position="57"/>
        <end position="76"/>
    </location>
</feature>
<dbReference type="InterPro" id="IPR006671">
    <property type="entry name" value="Cyclin_N"/>
</dbReference>
<dbReference type="InterPro" id="IPR036915">
    <property type="entry name" value="Cyclin-like_sf"/>
</dbReference>
<evidence type="ECO:0000256" key="4">
    <source>
        <dbReference type="SAM" id="Phobius"/>
    </source>
</evidence>
<accession>A0ABC8UWF7</accession>
<dbReference type="EMBL" id="CAUOFW020009302">
    <property type="protein sequence ID" value="CAK9185421.1"/>
    <property type="molecule type" value="Genomic_DNA"/>
</dbReference>
<feature type="domain" description="Cyclin N-terminal" evidence="5">
    <location>
        <begin position="62"/>
        <end position="145"/>
    </location>
</feature>
<evidence type="ECO:0000313" key="6">
    <source>
        <dbReference type="EMBL" id="CAK9185421.1"/>
    </source>
</evidence>
<evidence type="ECO:0000313" key="7">
    <source>
        <dbReference type="Proteomes" id="UP001642360"/>
    </source>
</evidence>
<dbReference type="SUPFAM" id="SSF47954">
    <property type="entry name" value="Cyclin-like"/>
    <property type="match status" value="1"/>
</dbReference>
<reference evidence="6 7" key="1">
    <citation type="submission" date="2024-02" db="EMBL/GenBank/DDBJ databases">
        <authorList>
            <person name="Vignale AGUSTIN F."/>
            <person name="Sosa J E."/>
            <person name="Modenutti C."/>
        </authorList>
    </citation>
    <scope>NUCLEOTIDE SEQUENCE [LARGE SCALE GENOMIC DNA]</scope>
</reference>
<evidence type="ECO:0000256" key="2">
    <source>
        <dbReference type="ARBA" id="ARBA00023306"/>
    </source>
</evidence>
<dbReference type="InterPro" id="IPR039361">
    <property type="entry name" value="Cyclin"/>
</dbReference>
<sequence length="327" mass="37068">MGDSKTPFSSSPLCQEDIFRSKGHEDKDIDFNPCSISESDDEYMQQLSRKRPMLSQLALAFFGFHFRTIYLSLIYFDRFFSRCVIENGKIWSVRLISVACLSLSAKMEELKVQPLSEYHVDDHNFEDSTVKKMELMGLDALGWKMGPTLPFDYLHYFAIKFCDDSERKELISKATELIMALTKVINLLEHRPLIIAAAAVLAACEDQLTKASMELKISVITSWGSPEKLYLTVSHYIALRQQHIYSCYGLLRKMPVGKSNTGKSDISPNLSSTPPIRENSPITSGIGTSRRRLRYNTSDQHCPVSKELIDGTTESLLLTVDSYYKIG</sequence>
<dbReference type="GO" id="GO:0051301">
    <property type="term" value="P:cell division"/>
    <property type="evidence" value="ECO:0007669"/>
    <property type="project" value="UniProtKB-KW"/>
</dbReference>
<keyword evidence="4" id="KW-0812">Transmembrane</keyword>
<evidence type="ECO:0000256" key="1">
    <source>
        <dbReference type="ARBA" id="ARBA00022618"/>
    </source>
</evidence>
<feature type="compositionally biased region" description="Polar residues" evidence="3">
    <location>
        <begin position="261"/>
        <end position="287"/>
    </location>
</feature>
<dbReference type="PANTHER" id="PTHR10177">
    <property type="entry name" value="CYCLINS"/>
    <property type="match status" value="1"/>
</dbReference>
<dbReference type="Pfam" id="PF00134">
    <property type="entry name" value="Cyclin_N"/>
    <property type="match status" value="1"/>
</dbReference>
<comment type="caution">
    <text evidence="6">The sequence shown here is derived from an EMBL/GenBank/DDBJ whole genome shotgun (WGS) entry which is preliminary data.</text>
</comment>
<dbReference type="AlphaFoldDB" id="A0ABC8UWF7"/>
<name>A0ABC8UWF7_9AQUA</name>
<evidence type="ECO:0000256" key="3">
    <source>
        <dbReference type="SAM" id="MobiDB-lite"/>
    </source>
</evidence>
<keyword evidence="4" id="KW-0472">Membrane</keyword>
<organism evidence="6 7">
    <name type="scientific">Ilex paraguariensis</name>
    <name type="common">yerba mate</name>
    <dbReference type="NCBI Taxonomy" id="185542"/>
    <lineage>
        <taxon>Eukaryota</taxon>
        <taxon>Viridiplantae</taxon>
        <taxon>Streptophyta</taxon>
        <taxon>Embryophyta</taxon>
        <taxon>Tracheophyta</taxon>
        <taxon>Spermatophyta</taxon>
        <taxon>Magnoliopsida</taxon>
        <taxon>eudicotyledons</taxon>
        <taxon>Gunneridae</taxon>
        <taxon>Pentapetalae</taxon>
        <taxon>asterids</taxon>
        <taxon>campanulids</taxon>
        <taxon>Aquifoliales</taxon>
        <taxon>Aquifoliaceae</taxon>
        <taxon>Ilex</taxon>
    </lineage>
</organism>
<keyword evidence="4" id="KW-1133">Transmembrane helix</keyword>
<gene>
    <name evidence="6" type="ORF">ILEXP_LOCUS55820</name>
</gene>